<dbReference type="InterPro" id="IPR037472">
    <property type="entry name" value="MBD8"/>
</dbReference>
<gene>
    <name evidence="7" type="ORF">F8388_001036</name>
</gene>
<keyword evidence="2" id="KW-0805">Transcription regulation</keyword>
<dbReference type="AlphaFoldDB" id="A0A7J6DZD2"/>
<keyword evidence="4" id="KW-0804">Transcription</keyword>
<proteinExistence type="predicted"/>
<dbReference type="Proteomes" id="UP000525078">
    <property type="component" value="Unassembled WGS sequence"/>
</dbReference>
<dbReference type="SUPFAM" id="SSF54171">
    <property type="entry name" value="DNA-binding domain"/>
    <property type="match status" value="1"/>
</dbReference>
<evidence type="ECO:0000256" key="2">
    <source>
        <dbReference type="ARBA" id="ARBA00023015"/>
    </source>
</evidence>
<evidence type="ECO:0000313" key="7">
    <source>
        <dbReference type="EMBL" id="KAF4351416.1"/>
    </source>
</evidence>
<dbReference type="InterPro" id="IPR016177">
    <property type="entry name" value="DNA-bd_dom_sf"/>
</dbReference>
<protein>
    <recommendedName>
        <fullName evidence="6">MBD domain-containing protein</fullName>
    </recommendedName>
</protein>
<feature type="domain" description="MBD" evidence="6">
    <location>
        <begin position="322"/>
        <end position="391"/>
    </location>
</feature>
<dbReference type="PANTHER" id="PTHR37701:SF17">
    <property type="entry name" value="METHYL BINDING DOMAIN117"/>
    <property type="match status" value="1"/>
</dbReference>
<evidence type="ECO:0000256" key="4">
    <source>
        <dbReference type="ARBA" id="ARBA00023163"/>
    </source>
</evidence>
<dbReference type="Pfam" id="PF01429">
    <property type="entry name" value="MBD"/>
    <property type="match status" value="1"/>
</dbReference>
<evidence type="ECO:0000256" key="3">
    <source>
        <dbReference type="ARBA" id="ARBA00023125"/>
    </source>
</evidence>
<reference evidence="7 8" key="1">
    <citation type="journal article" date="2020" name="bioRxiv">
        <title>Sequence and annotation of 42 cannabis genomes reveals extensive copy number variation in cannabinoid synthesis and pathogen resistance genes.</title>
        <authorList>
            <person name="Mckernan K.J."/>
            <person name="Helbert Y."/>
            <person name="Kane L.T."/>
            <person name="Ebling H."/>
            <person name="Zhang L."/>
            <person name="Liu B."/>
            <person name="Eaton Z."/>
            <person name="Mclaughlin S."/>
            <person name="Kingan S."/>
            <person name="Baybayan P."/>
            <person name="Concepcion G."/>
            <person name="Jordan M."/>
            <person name="Riva A."/>
            <person name="Barbazuk W."/>
            <person name="Harkins T."/>
        </authorList>
    </citation>
    <scope>NUCLEOTIDE SEQUENCE [LARGE SCALE GENOMIC DNA]</scope>
    <source>
        <strain evidence="8">cv. Jamaican Lion 4</strain>
        <tissue evidence="7">Leaf</tissue>
    </source>
</reference>
<comment type="subcellular location">
    <subcellularLocation>
        <location evidence="1">Nucleus</location>
    </subcellularLocation>
</comment>
<organism evidence="7 8">
    <name type="scientific">Cannabis sativa</name>
    <name type="common">Hemp</name>
    <name type="synonym">Marijuana</name>
    <dbReference type="NCBI Taxonomy" id="3483"/>
    <lineage>
        <taxon>Eukaryota</taxon>
        <taxon>Viridiplantae</taxon>
        <taxon>Streptophyta</taxon>
        <taxon>Embryophyta</taxon>
        <taxon>Tracheophyta</taxon>
        <taxon>Spermatophyta</taxon>
        <taxon>Magnoliopsida</taxon>
        <taxon>eudicotyledons</taxon>
        <taxon>Gunneridae</taxon>
        <taxon>Pentapetalae</taxon>
        <taxon>rosids</taxon>
        <taxon>fabids</taxon>
        <taxon>Rosales</taxon>
        <taxon>Cannabaceae</taxon>
        <taxon>Cannabis</taxon>
    </lineage>
</organism>
<dbReference type="PROSITE" id="PS50982">
    <property type="entry name" value="MBD"/>
    <property type="match status" value="1"/>
</dbReference>
<name>A0A7J6DZD2_CANSA</name>
<accession>A0A7J6DZD2</accession>
<evidence type="ECO:0000259" key="6">
    <source>
        <dbReference type="PROSITE" id="PS50982"/>
    </source>
</evidence>
<keyword evidence="3" id="KW-0238">DNA-binding</keyword>
<evidence type="ECO:0000313" key="8">
    <source>
        <dbReference type="Proteomes" id="UP000525078"/>
    </source>
</evidence>
<sequence length="1165" mass="127747">MASGTVAADDNRHLRLDSLPLIDLHLLSQSELYSLSFTSSTSHPLRRCDDDVSIPKIDRSVFNESAGSRKQTYSRLRLASRKSKLSSSSSSSAVVVAPPPAEPLDQERFQIIGLLKKLFTDESSDGLVCAPVDYNNSFPEPLCEVMPNTPIDVVVDSGIKKRKRGRPRKDLVQEFACNVESGSPNSLLCSSGGDIGSVPVLSNAELSSAKPGSFSVPVDKVMEDSSAASIVGGQVKRKRGRPRKGEIRSVENAKGKDRVVVCAAKALGNGNGTEFIALGNVENPFEEELMKRTRGLTTEAELLGFLEGFEGDWNSWRRKKKTVNASELGNALPNGWRIMISFKRREGRFSLFCRRFVSPNGQQFVSYKEVSSYLLSSFGLQDASDLNPSLAECKIQEVACQVGSGDDANLSFDDAKTANELIISSRVPSTSTNDDWKQGMLLETINLGDVPVDNVLIKCQHHAMTFDVKNDLIHHLFSSHKDANGCNSVFCEGLIFNNGNYECQFCHKILDEKFCHNDNVATRVKDDVESIEVSQGMTSTLKKSNPSVSGISPTSLHMKEPIGIDEEQPSTMPVKDEVGSGELKEEIVTKICHSLRGQDSCIQTTDRGEVANTVNYNNEDKDIYEHSDGMNLVAKCITNGSMEEPKLDMDTQAGIFSSEETICGIDDFECHQFTSGVENRNGESISGHCGIGNEEECATVKDENEFLGSNLMDSVHQKHAELGFCDSLIDEKTHLVSGTSYESRNIGSSSDCVALNADALTIDDRNSESYFNVHEQDFGYVVNTQSPSFKIEEHWPQRSFQGDVFSAFSAENNATESSVGAVNVTNCKSSEFNVVFDNKDRRFQGQTISCMDQDRNSGRDSLLLSSYEDTFALEDSAACIGKIEKVDLRRDFLLNPFNYEQSYDGGSIGKNMLSRSRDDYKIKEVKCLSNNEVSHDFGSSYGGVGSSAATSTVKGMSSEGYSFDTSGSNRTFPIPNSVHDICNGTVKELEPERNSEIGLIYPSSDQIHAVGDNLDSGSTGTHWQRPVTSSIPMQMSGHYLNSSVISDEDAYGNLSVDEKFEMIDLEGLGSGNADQLLYNFLSRQGAPSSNESKGFTHKEMNQGFDSSLRLSDEASTFLPKTSSRHQNITICVWCGEECYYEGVSSGTEYESMGIMCTTCQAKFSN</sequence>
<comment type="caution">
    <text evidence="7">The sequence shown here is derived from an EMBL/GenBank/DDBJ whole genome shotgun (WGS) entry which is preliminary data.</text>
</comment>
<evidence type="ECO:0000256" key="1">
    <source>
        <dbReference type="ARBA" id="ARBA00004123"/>
    </source>
</evidence>
<dbReference type="GO" id="GO:0005634">
    <property type="term" value="C:nucleus"/>
    <property type="evidence" value="ECO:0007669"/>
    <property type="project" value="UniProtKB-SubCell"/>
</dbReference>
<dbReference type="GO" id="GO:0003677">
    <property type="term" value="F:DNA binding"/>
    <property type="evidence" value="ECO:0007669"/>
    <property type="project" value="UniProtKB-KW"/>
</dbReference>
<dbReference type="InterPro" id="IPR001739">
    <property type="entry name" value="Methyl_CpG_DNA-bd"/>
</dbReference>
<evidence type="ECO:0000256" key="5">
    <source>
        <dbReference type="ARBA" id="ARBA00023242"/>
    </source>
</evidence>
<keyword evidence="5" id="KW-0539">Nucleus</keyword>
<dbReference type="PANTHER" id="PTHR37701">
    <property type="entry name" value="METHYL-CPG-BINDING DOMAIN-CONTAINING PROTEIN 8"/>
    <property type="match status" value="1"/>
</dbReference>
<dbReference type="EMBL" id="JAATIP010000337">
    <property type="protein sequence ID" value="KAF4351416.1"/>
    <property type="molecule type" value="Genomic_DNA"/>
</dbReference>